<protein>
    <submittedName>
        <fullName evidence="2">FAD-dependent oxidoreductase</fullName>
    </submittedName>
</protein>
<keyword evidence="3" id="KW-1185">Reference proteome</keyword>
<gene>
    <name evidence="2" type="ORF">ACFO4E_03865</name>
</gene>
<dbReference type="EMBL" id="JBHSFQ010000002">
    <property type="protein sequence ID" value="MFC4560990.1"/>
    <property type="molecule type" value="Genomic_DNA"/>
</dbReference>
<dbReference type="PANTHER" id="PTHR42923:SF46">
    <property type="entry name" value="AMINE OXIDASE"/>
    <property type="match status" value="1"/>
</dbReference>
<dbReference type="InterPro" id="IPR050464">
    <property type="entry name" value="Zeta_carotene_desat/Oxidored"/>
</dbReference>
<sequence>MPPVKKTAVIGGGMAGCAAAYAIAKNGGAAVVYESSAGLGGRARSWHRPEIEPDVGINLMCASIYTTMWEMIREHGLEDELMGISSDLLVTDRGVPAPLPSDSIPTLLRYPHARFTDRISFLAASMREMAVNGRRIDLFEPEKLAGFDDGTTATGFGRRFLSRRGFDYILRSQIEGFWNFDCDGVSASHARAMLAQMGGASFSVFRRGMEVLAERNAARADVRLEHEVTDLRLEGGRIRVTARAADGAEDTGEFDDVVIAVPAPVAAKLTAALPPGTVDPLMRDFLETQEYEPALSVSYLVAPGTMPPRTHVMAGGGDDPKIRNMMAYPRRVRRADGTEEDALLVFAYPGRAITRDLLGLGAERQFAAVTPLLTSMWPDFPTDPEPFHIAERPFGFPIPAPGRYRASVTATRRQRPPIAFAGDHFSSPTTEAAMRSGLRAVRDLAAAR</sequence>
<dbReference type="InterPro" id="IPR036188">
    <property type="entry name" value="FAD/NAD-bd_sf"/>
</dbReference>
<evidence type="ECO:0000313" key="2">
    <source>
        <dbReference type="EMBL" id="MFC4560990.1"/>
    </source>
</evidence>
<dbReference type="Pfam" id="PF01593">
    <property type="entry name" value="Amino_oxidase"/>
    <property type="match status" value="1"/>
</dbReference>
<dbReference type="Proteomes" id="UP001595923">
    <property type="component" value="Unassembled WGS sequence"/>
</dbReference>
<organism evidence="2 3">
    <name type="scientific">Nocardiopsis mangrovi</name>
    <dbReference type="NCBI Taxonomy" id="1179818"/>
    <lineage>
        <taxon>Bacteria</taxon>
        <taxon>Bacillati</taxon>
        <taxon>Actinomycetota</taxon>
        <taxon>Actinomycetes</taxon>
        <taxon>Streptosporangiales</taxon>
        <taxon>Nocardiopsidaceae</taxon>
        <taxon>Nocardiopsis</taxon>
    </lineage>
</organism>
<proteinExistence type="predicted"/>
<dbReference type="PROSITE" id="PS51257">
    <property type="entry name" value="PROKAR_LIPOPROTEIN"/>
    <property type="match status" value="1"/>
</dbReference>
<dbReference type="PANTHER" id="PTHR42923">
    <property type="entry name" value="PROTOPORPHYRINOGEN OXIDASE"/>
    <property type="match status" value="1"/>
</dbReference>
<evidence type="ECO:0000259" key="1">
    <source>
        <dbReference type="Pfam" id="PF01593"/>
    </source>
</evidence>
<accession>A0ABV9DQN2</accession>
<feature type="domain" description="Amine oxidase" evidence="1">
    <location>
        <begin position="14"/>
        <end position="444"/>
    </location>
</feature>
<dbReference type="Gene3D" id="3.50.50.60">
    <property type="entry name" value="FAD/NAD(P)-binding domain"/>
    <property type="match status" value="1"/>
</dbReference>
<comment type="caution">
    <text evidence="2">The sequence shown here is derived from an EMBL/GenBank/DDBJ whole genome shotgun (WGS) entry which is preliminary data.</text>
</comment>
<dbReference type="SUPFAM" id="SSF51905">
    <property type="entry name" value="FAD/NAD(P)-binding domain"/>
    <property type="match status" value="1"/>
</dbReference>
<dbReference type="RefSeq" id="WP_378571590.1">
    <property type="nucleotide sequence ID" value="NZ_JBHSFQ010000002.1"/>
</dbReference>
<reference evidence="3" key="1">
    <citation type="journal article" date="2019" name="Int. J. Syst. Evol. Microbiol.">
        <title>The Global Catalogue of Microorganisms (GCM) 10K type strain sequencing project: providing services to taxonomists for standard genome sequencing and annotation.</title>
        <authorList>
            <consortium name="The Broad Institute Genomics Platform"/>
            <consortium name="The Broad Institute Genome Sequencing Center for Infectious Disease"/>
            <person name="Wu L."/>
            <person name="Ma J."/>
        </authorList>
    </citation>
    <scope>NUCLEOTIDE SEQUENCE [LARGE SCALE GENOMIC DNA]</scope>
    <source>
        <strain evidence="3">XZYJ18</strain>
    </source>
</reference>
<dbReference type="InterPro" id="IPR002937">
    <property type="entry name" value="Amino_oxidase"/>
</dbReference>
<name>A0ABV9DQN2_9ACTN</name>
<evidence type="ECO:0000313" key="3">
    <source>
        <dbReference type="Proteomes" id="UP001595923"/>
    </source>
</evidence>